<accession>A0A2U8UIX5</accession>
<evidence type="ECO:0000313" key="3">
    <source>
        <dbReference type="Proteomes" id="UP000246975"/>
    </source>
</evidence>
<evidence type="ECO:0000313" key="2">
    <source>
        <dbReference type="EMBL" id="AWN03644.1"/>
    </source>
</evidence>
<evidence type="ECO:0008006" key="4">
    <source>
        <dbReference type="Google" id="ProtNLM"/>
    </source>
</evidence>
<dbReference type="KEGG" id="vg:54992188"/>
<dbReference type="GeneID" id="54992188"/>
<evidence type="ECO:0000256" key="1">
    <source>
        <dbReference type="SAM" id="MobiDB-lite"/>
    </source>
</evidence>
<dbReference type="Proteomes" id="UP000246975">
    <property type="component" value="Segment"/>
</dbReference>
<feature type="region of interest" description="Disordered" evidence="1">
    <location>
        <begin position="1"/>
        <end position="21"/>
    </location>
</feature>
<gene>
    <name evidence="2" type="primary">23</name>
    <name evidence="2" type="ORF">PBI_JACE_23</name>
</gene>
<reference evidence="2 3" key="1">
    <citation type="submission" date="2018-03" db="EMBL/GenBank/DDBJ databases">
        <authorList>
            <person name="Garlena R.A."/>
            <person name="Russell D.A."/>
            <person name="Pope W.H."/>
            <person name="Jacobs-Sera D."/>
            <person name="Hatfull G.F."/>
        </authorList>
    </citation>
    <scope>NUCLEOTIDE SEQUENCE [LARGE SCALE GENOMIC DNA]</scope>
</reference>
<dbReference type="RefSeq" id="YP_009801669.1">
    <property type="nucleotide sequence ID" value="NC_047974.1"/>
</dbReference>
<sequence>MAYAKQTWNNGADGGTPQSAARYNHMEDGIAAAAATADAAAPKTTIVQAGRATNVTKRDGTTPVVNLAQGEFVVNVILGTNANSACAGNDARLSDQRVPRDGSVTNGKLAAGSVDGRVLNAEIVDVINKAMVQPVIIPVASMPATPVEGVVYLVVP</sequence>
<protein>
    <recommendedName>
        <fullName evidence="4">Minor tail protein</fullName>
    </recommendedName>
</protein>
<organism evidence="2 3">
    <name type="scientific">Gordonia phage Jace</name>
    <dbReference type="NCBI Taxonomy" id="2182360"/>
    <lineage>
        <taxon>Viruses</taxon>
        <taxon>Duplodnaviria</taxon>
        <taxon>Heunggongvirae</taxon>
        <taxon>Uroviricota</taxon>
        <taxon>Caudoviricetes</taxon>
        <taxon>Jacevirus</taxon>
        <taxon>Jacevirus jace</taxon>
    </lineage>
</organism>
<name>A0A2U8UIX5_9CAUD</name>
<proteinExistence type="predicted"/>
<dbReference type="EMBL" id="MH153804">
    <property type="protein sequence ID" value="AWN03644.1"/>
    <property type="molecule type" value="Genomic_DNA"/>
</dbReference>
<keyword evidence="3" id="KW-1185">Reference proteome</keyword>